<sequence>MAQEKRTSDSPERAEQATQAFHDELAKLTENVAGEIRNPLKGIPRDQLLKDVAEFQWDKGLPDDILPLLRKGALVAQSPADFEALEELD</sequence>
<accession>A0A9W8R3P0</accession>
<proteinExistence type="predicted"/>
<evidence type="ECO:0000313" key="2">
    <source>
        <dbReference type="EMBL" id="KAJ4186821.1"/>
    </source>
</evidence>
<protein>
    <submittedName>
        <fullName evidence="2">Uncharacterized protein</fullName>
    </submittedName>
</protein>
<dbReference type="AlphaFoldDB" id="A0A9W8R3P0"/>
<dbReference type="Proteomes" id="UP001152087">
    <property type="component" value="Unassembled WGS sequence"/>
</dbReference>
<gene>
    <name evidence="2" type="ORF">NW755_007553</name>
</gene>
<name>A0A9W8R3P0_9HYPO</name>
<dbReference type="EMBL" id="JAOQAV010000019">
    <property type="protein sequence ID" value="KAJ4186821.1"/>
    <property type="molecule type" value="Genomic_DNA"/>
</dbReference>
<reference evidence="2" key="1">
    <citation type="submission" date="2022-09" db="EMBL/GenBank/DDBJ databases">
        <title>Fusarium specimens isolated from Avocado Roots.</title>
        <authorList>
            <person name="Stajich J."/>
            <person name="Roper C."/>
            <person name="Heimlech-Rivalta G."/>
        </authorList>
    </citation>
    <scope>NUCLEOTIDE SEQUENCE</scope>
    <source>
        <strain evidence="2">A02</strain>
    </source>
</reference>
<comment type="caution">
    <text evidence="2">The sequence shown here is derived from an EMBL/GenBank/DDBJ whole genome shotgun (WGS) entry which is preliminary data.</text>
</comment>
<organism evidence="2 3">
    <name type="scientific">Fusarium falciforme</name>
    <dbReference type="NCBI Taxonomy" id="195108"/>
    <lineage>
        <taxon>Eukaryota</taxon>
        <taxon>Fungi</taxon>
        <taxon>Dikarya</taxon>
        <taxon>Ascomycota</taxon>
        <taxon>Pezizomycotina</taxon>
        <taxon>Sordariomycetes</taxon>
        <taxon>Hypocreomycetidae</taxon>
        <taxon>Hypocreales</taxon>
        <taxon>Nectriaceae</taxon>
        <taxon>Fusarium</taxon>
        <taxon>Fusarium solani species complex</taxon>
    </lineage>
</organism>
<keyword evidence="3" id="KW-1185">Reference proteome</keyword>
<evidence type="ECO:0000256" key="1">
    <source>
        <dbReference type="SAM" id="MobiDB-lite"/>
    </source>
</evidence>
<evidence type="ECO:0000313" key="3">
    <source>
        <dbReference type="Proteomes" id="UP001152087"/>
    </source>
</evidence>
<feature type="region of interest" description="Disordered" evidence="1">
    <location>
        <begin position="1"/>
        <end position="25"/>
    </location>
</feature>